<name>A0A0D2WS11_CAPO3</name>
<protein>
    <submittedName>
        <fullName evidence="5">Uncharacterized protein</fullName>
    </submittedName>
</protein>
<keyword evidence="3" id="KW-0539">Nucleus</keyword>
<dbReference type="InterPro" id="IPR010756">
    <property type="entry name" value="Tls1-like"/>
</dbReference>
<keyword evidence="6" id="KW-1185">Reference proteome</keyword>
<dbReference type="eggNOG" id="KOG3345">
    <property type="taxonomic scope" value="Eukaryota"/>
</dbReference>
<proteinExistence type="inferred from homology"/>
<dbReference type="GO" id="GO:0005681">
    <property type="term" value="C:spliceosomal complex"/>
    <property type="evidence" value="ECO:0007669"/>
    <property type="project" value="TreeGrafter"/>
</dbReference>
<evidence type="ECO:0000256" key="2">
    <source>
        <dbReference type="ARBA" id="ARBA00007643"/>
    </source>
</evidence>
<sequence length="241" mass="26676">MKELQRFRQRKSGVTPAGLALGQRVKSVAEELLAASDPFKLKSGGGLVDKAAIRVKDRDRDRDADDDKNFSLTSTFSHETKARDEDKMMLSYIDEQLAIRRGTNANDNANNANDPTAQLYVVPKNLEATSALKNVSEDSISSALLSGIPEVDLGVQSRIRNIEETEKARIELEQKRLSGNQSSNVVLHHHRFFNTADRSDRSDSAGAQQHGSQNSSAAARQPRATDQLVFDKFKKAQLGRR</sequence>
<evidence type="ECO:0000256" key="1">
    <source>
        <dbReference type="ARBA" id="ARBA00004123"/>
    </source>
</evidence>
<dbReference type="PhylomeDB" id="A0A0D2WS11"/>
<dbReference type="PANTHER" id="PTHR13486:SF2">
    <property type="entry name" value="SPLICING FACTOR C9ORF78"/>
    <property type="match status" value="1"/>
</dbReference>
<feature type="region of interest" description="Disordered" evidence="4">
    <location>
        <begin position="197"/>
        <end position="241"/>
    </location>
</feature>
<gene>
    <name evidence="5" type="ORF">CAOG_004806</name>
</gene>
<accession>A0A0D2WS11</accession>
<evidence type="ECO:0000256" key="4">
    <source>
        <dbReference type="SAM" id="MobiDB-lite"/>
    </source>
</evidence>
<comment type="similarity">
    <text evidence="2">Belongs to the TLS1 family.</text>
</comment>
<dbReference type="InParanoid" id="A0A0D2WS11"/>
<dbReference type="OrthoDB" id="5627at2759"/>
<organism evidence="5 6">
    <name type="scientific">Capsaspora owczarzaki (strain ATCC 30864)</name>
    <dbReference type="NCBI Taxonomy" id="595528"/>
    <lineage>
        <taxon>Eukaryota</taxon>
        <taxon>Filasterea</taxon>
        <taxon>Capsaspora</taxon>
    </lineage>
</organism>
<dbReference type="EMBL" id="KE346366">
    <property type="protein sequence ID" value="KJE94118.1"/>
    <property type="molecule type" value="Genomic_DNA"/>
</dbReference>
<dbReference type="AlphaFoldDB" id="A0A0D2WS11"/>
<comment type="subcellular location">
    <subcellularLocation>
        <location evidence="1">Nucleus</location>
    </subcellularLocation>
</comment>
<dbReference type="GO" id="GO:0000398">
    <property type="term" value="P:mRNA splicing, via spliceosome"/>
    <property type="evidence" value="ECO:0007669"/>
    <property type="project" value="TreeGrafter"/>
</dbReference>
<dbReference type="STRING" id="595528.A0A0D2WS11"/>
<feature type="compositionally biased region" description="Polar residues" evidence="4">
    <location>
        <begin position="205"/>
        <end position="218"/>
    </location>
</feature>
<reference evidence="6" key="1">
    <citation type="submission" date="2011-02" db="EMBL/GenBank/DDBJ databases">
        <title>The Genome Sequence of Capsaspora owczarzaki ATCC 30864.</title>
        <authorList>
            <person name="Russ C."/>
            <person name="Cuomo C."/>
            <person name="Burger G."/>
            <person name="Gray M.W."/>
            <person name="Holland P.W.H."/>
            <person name="King N."/>
            <person name="Lang F.B.F."/>
            <person name="Roger A.J."/>
            <person name="Ruiz-Trillo I."/>
            <person name="Young S.K."/>
            <person name="Zeng Q."/>
            <person name="Gargeya S."/>
            <person name="Alvarado L."/>
            <person name="Berlin A."/>
            <person name="Chapman S.B."/>
            <person name="Chen Z."/>
            <person name="Freedman E."/>
            <person name="Gellesch M."/>
            <person name="Goldberg J."/>
            <person name="Griggs A."/>
            <person name="Gujja S."/>
            <person name="Heilman E."/>
            <person name="Heiman D."/>
            <person name="Howarth C."/>
            <person name="Mehta T."/>
            <person name="Neiman D."/>
            <person name="Pearson M."/>
            <person name="Roberts A."/>
            <person name="Saif S."/>
            <person name="Shea T."/>
            <person name="Shenoy N."/>
            <person name="Sisk P."/>
            <person name="Stolte C."/>
            <person name="Sykes S."/>
            <person name="White J."/>
            <person name="Yandava C."/>
            <person name="Haas B."/>
            <person name="Nusbaum C."/>
            <person name="Birren B."/>
        </authorList>
    </citation>
    <scope>NUCLEOTIDE SEQUENCE</scope>
    <source>
        <strain evidence="6">ATCC 30864</strain>
    </source>
</reference>
<dbReference type="Pfam" id="PF07052">
    <property type="entry name" value="Hep_59"/>
    <property type="match status" value="1"/>
</dbReference>
<dbReference type="PANTHER" id="PTHR13486">
    <property type="entry name" value="TELOMERE LENGTH AND SILENCING PROTEIN 1 TLS1 FAMILY MEMBER"/>
    <property type="match status" value="1"/>
</dbReference>
<evidence type="ECO:0000313" key="5">
    <source>
        <dbReference type="EMBL" id="KJE94118.1"/>
    </source>
</evidence>
<dbReference type="Proteomes" id="UP000008743">
    <property type="component" value="Unassembled WGS sequence"/>
</dbReference>
<evidence type="ECO:0000256" key="3">
    <source>
        <dbReference type="ARBA" id="ARBA00023242"/>
    </source>
</evidence>
<evidence type="ECO:0000313" key="6">
    <source>
        <dbReference type="Proteomes" id="UP000008743"/>
    </source>
</evidence>